<dbReference type="InterPro" id="IPR003593">
    <property type="entry name" value="AAA+_ATPase"/>
</dbReference>
<comment type="similarity">
    <text evidence="1">Belongs to the GSP E family.</text>
</comment>
<proteinExistence type="inferred from homology"/>
<organism evidence="5 6">
    <name type="scientific">Idiomarina fontislapidosi</name>
    <dbReference type="NCBI Taxonomy" id="263723"/>
    <lineage>
        <taxon>Bacteria</taxon>
        <taxon>Pseudomonadati</taxon>
        <taxon>Pseudomonadota</taxon>
        <taxon>Gammaproteobacteria</taxon>
        <taxon>Alteromonadales</taxon>
        <taxon>Idiomarinaceae</taxon>
        <taxon>Idiomarina</taxon>
    </lineage>
</organism>
<evidence type="ECO:0000256" key="3">
    <source>
        <dbReference type="ARBA" id="ARBA00022840"/>
    </source>
</evidence>
<comment type="caution">
    <text evidence="5">The sequence shown here is derived from an EMBL/GenBank/DDBJ whole genome shotgun (WGS) entry which is preliminary data.</text>
</comment>
<dbReference type="GO" id="GO:0005886">
    <property type="term" value="C:plasma membrane"/>
    <property type="evidence" value="ECO:0007669"/>
    <property type="project" value="TreeGrafter"/>
</dbReference>
<dbReference type="RefSeq" id="WP_110574146.1">
    <property type="nucleotide sequence ID" value="NZ_PIPV01000004.1"/>
</dbReference>
<evidence type="ECO:0000256" key="1">
    <source>
        <dbReference type="ARBA" id="ARBA00006611"/>
    </source>
</evidence>
<gene>
    <name evidence="5" type="ORF">CWE25_06925</name>
</gene>
<dbReference type="PANTHER" id="PTHR30258:SF2">
    <property type="entry name" value="COMG OPERON PROTEIN 1"/>
    <property type="match status" value="1"/>
</dbReference>
<dbReference type="AlphaFoldDB" id="A0A432Y2D3"/>
<sequence length="419" mass="46441">MSDVHLAQFWHLPLPPSSAAYLRLTQQLGLPASAVVELLDCDQGRVIILDKMAWPQRESIVFQLQAISSKPIHCVYVPTHTQAHMASADAQSLLVHAYQRNASDIHIEPIQSGGRIRLRIEGRLFEQPRLSRPELDTLMAQLKVLAEVDVTETKQPQDGRIDLMVGNQQARFRLNACPGSRGESIVVRCLHSAEQLPSLHQLGLTHRQFLCLAKQLAAAVGLILVSGPTGSGKSTTIYSIIKQLSESGLRVCSVEDPVEIELSGILQTQVHPQLELGFAKVLRAFLRQDPDVIMVGEVRDAETAKIAVQAALTGHLVIASIHADTAIDVIRRLVQLGVQQADVTAALKLVISQRLRVRPQGGVQVLFELLPWPERLRGYTHTLRNELRDEILSQQQLPSLQQRIQCSYLSSHDEFNSNP</sequence>
<dbReference type="Proteomes" id="UP000287330">
    <property type="component" value="Unassembled WGS sequence"/>
</dbReference>
<evidence type="ECO:0000256" key="2">
    <source>
        <dbReference type="ARBA" id="ARBA00022741"/>
    </source>
</evidence>
<evidence type="ECO:0000313" key="5">
    <source>
        <dbReference type="EMBL" id="RUO55104.1"/>
    </source>
</evidence>
<protein>
    <submittedName>
        <fullName evidence="5">Type II secretion system protein GspE</fullName>
    </submittedName>
</protein>
<reference evidence="6" key="1">
    <citation type="journal article" date="2018" name="Front. Microbiol.">
        <title>Genome-Based Analysis Reveals the Taxonomy and Diversity of the Family Idiomarinaceae.</title>
        <authorList>
            <person name="Liu Y."/>
            <person name="Lai Q."/>
            <person name="Shao Z."/>
        </authorList>
    </citation>
    <scope>NUCLEOTIDE SEQUENCE [LARGE SCALE GENOMIC DNA]</scope>
    <source>
        <strain evidence="6">F23</strain>
    </source>
</reference>
<dbReference type="Pfam" id="PF00437">
    <property type="entry name" value="T2SSE"/>
    <property type="match status" value="1"/>
</dbReference>
<dbReference type="InterPro" id="IPR001482">
    <property type="entry name" value="T2SS/T4SS_dom"/>
</dbReference>
<evidence type="ECO:0000313" key="6">
    <source>
        <dbReference type="Proteomes" id="UP000287330"/>
    </source>
</evidence>
<dbReference type="PANTHER" id="PTHR30258">
    <property type="entry name" value="TYPE II SECRETION SYSTEM PROTEIN GSPE-RELATED"/>
    <property type="match status" value="1"/>
</dbReference>
<dbReference type="GO" id="GO:0016887">
    <property type="term" value="F:ATP hydrolysis activity"/>
    <property type="evidence" value="ECO:0007669"/>
    <property type="project" value="TreeGrafter"/>
</dbReference>
<dbReference type="CDD" id="cd01129">
    <property type="entry name" value="PulE-GspE-like"/>
    <property type="match status" value="1"/>
</dbReference>
<dbReference type="InterPro" id="IPR027417">
    <property type="entry name" value="P-loop_NTPase"/>
</dbReference>
<dbReference type="EMBL" id="PIPV01000004">
    <property type="protein sequence ID" value="RUO55104.1"/>
    <property type="molecule type" value="Genomic_DNA"/>
</dbReference>
<dbReference type="SMART" id="SM00382">
    <property type="entry name" value="AAA"/>
    <property type="match status" value="1"/>
</dbReference>
<dbReference type="Gene3D" id="3.40.50.300">
    <property type="entry name" value="P-loop containing nucleotide triphosphate hydrolases"/>
    <property type="match status" value="1"/>
</dbReference>
<evidence type="ECO:0000259" key="4">
    <source>
        <dbReference type="PROSITE" id="PS00662"/>
    </source>
</evidence>
<dbReference type="GO" id="GO:0005524">
    <property type="term" value="F:ATP binding"/>
    <property type="evidence" value="ECO:0007669"/>
    <property type="project" value="UniProtKB-KW"/>
</dbReference>
<name>A0A432Y2D3_9GAMM</name>
<feature type="domain" description="Bacterial type II secretion system protein E" evidence="4">
    <location>
        <begin position="286"/>
        <end position="300"/>
    </location>
</feature>
<dbReference type="PROSITE" id="PS00662">
    <property type="entry name" value="T2SP_E"/>
    <property type="match status" value="1"/>
</dbReference>
<dbReference type="Gene3D" id="3.30.450.90">
    <property type="match status" value="1"/>
</dbReference>
<keyword evidence="2" id="KW-0547">Nucleotide-binding</keyword>
<keyword evidence="3" id="KW-0067">ATP-binding</keyword>
<dbReference type="SUPFAM" id="SSF52540">
    <property type="entry name" value="P-loop containing nucleoside triphosphate hydrolases"/>
    <property type="match status" value="1"/>
</dbReference>
<accession>A0A432Y2D3</accession>
<dbReference type="OrthoDB" id="9776961at2"/>
<keyword evidence="6" id="KW-1185">Reference proteome</keyword>